<dbReference type="AlphaFoldDB" id="A0A4R1CIB3"/>
<dbReference type="OrthoDB" id="3786021at2"/>
<reference evidence="2 3" key="1">
    <citation type="submission" date="2019-03" db="EMBL/GenBank/DDBJ databases">
        <authorList>
            <person name="Kim M.K.M."/>
        </authorList>
    </citation>
    <scope>NUCLEOTIDE SEQUENCE [LARGE SCALE GENOMIC DNA]</scope>
    <source>
        <strain evidence="2 3">18JY15-6</strain>
    </source>
</reference>
<organism evidence="2 3">
    <name type="scientific">Nocardioides jejuensis</name>
    <dbReference type="NCBI Taxonomy" id="2502782"/>
    <lineage>
        <taxon>Bacteria</taxon>
        <taxon>Bacillati</taxon>
        <taxon>Actinomycetota</taxon>
        <taxon>Actinomycetes</taxon>
        <taxon>Propionibacteriales</taxon>
        <taxon>Nocardioidaceae</taxon>
        <taxon>Nocardioides</taxon>
    </lineage>
</organism>
<evidence type="ECO:0000313" key="3">
    <source>
        <dbReference type="Proteomes" id="UP000295453"/>
    </source>
</evidence>
<proteinExistence type="predicted"/>
<sequence>MSTAENRYPWFGQPPARTPQPSAKVPALMGKRVILSTPEGFVYDMRAAGERYIDAECRDLVDIVTEEAWYRWMLLGKEPRKAPWAAHLVWVE</sequence>
<dbReference type="RefSeq" id="WP_131580789.1">
    <property type="nucleotide sequence ID" value="NZ_SJZJ01000001.1"/>
</dbReference>
<accession>A0A4R1CIB3</accession>
<protein>
    <submittedName>
        <fullName evidence="2">Uncharacterized protein</fullName>
    </submittedName>
</protein>
<evidence type="ECO:0000256" key="1">
    <source>
        <dbReference type="SAM" id="MobiDB-lite"/>
    </source>
</evidence>
<feature type="region of interest" description="Disordered" evidence="1">
    <location>
        <begin position="1"/>
        <end position="22"/>
    </location>
</feature>
<name>A0A4R1CIB3_9ACTN</name>
<gene>
    <name evidence="2" type="ORF">EPD65_00335</name>
</gene>
<keyword evidence="3" id="KW-1185">Reference proteome</keyword>
<comment type="caution">
    <text evidence="2">The sequence shown here is derived from an EMBL/GenBank/DDBJ whole genome shotgun (WGS) entry which is preliminary data.</text>
</comment>
<dbReference type="Proteomes" id="UP000295453">
    <property type="component" value="Unassembled WGS sequence"/>
</dbReference>
<evidence type="ECO:0000313" key="2">
    <source>
        <dbReference type="EMBL" id="TCJ31060.1"/>
    </source>
</evidence>
<dbReference type="EMBL" id="SJZJ01000001">
    <property type="protein sequence ID" value="TCJ31060.1"/>
    <property type="molecule type" value="Genomic_DNA"/>
</dbReference>